<proteinExistence type="predicted"/>
<dbReference type="AlphaFoldDB" id="A0A6G9B018"/>
<evidence type="ECO:0000313" key="2">
    <source>
        <dbReference type="Proteomes" id="UP000501802"/>
    </source>
</evidence>
<accession>A0A6G9B018</accession>
<name>A0A6G9B018_9BACT</name>
<dbReference type="EMBL" id="CP050063">
    <property type="protein sequence ID" value="QIP18042.1"/>
    <property type="molecule type" value="Genomic_DNA"/>
</dbReference>
<keyword evidence="2" id="KW-1185">Reference proteome</keyword>
<dbReference type="KEGG" id="spib:G8759_31905"/>
<dbReference type="InterPro" id="IPR025345">
    <property type="entry name" value="DUF4249"/>
</dbReference>
<evidence type="ECO:0000313" key="1">
    <source>
        <dbReference type="EMBL" id="QIP18042.1"/>
    </source>
</evidence>
<gene>
    <name evidence="1" type="ORF">G8759_31905</name>
</gene>
<dbReference type="PROSITE" id="PS51257">
    <property type="entry name" value="PROKAR_LIPOPROTEIN"/>
    <property type="match status" value="1"/>
</dbReference>
<protein>
    <submittedName>
        <fullName evidence="1">DUF4249 domain-containing protein</fullName>
    </submittedName>
</protein>
<organism evidence="1 2">
    <name type="scientific">Spirosoma aureum</name>
    <dbReference type="NCBI Taxonomy" id="2692134"/>
    <lineage>
        <taxon>Bacteria</taxon>
        <taxon>Pseudomonadati</taxon>
        <taxon>Bacteroidota</taxon>
        <taxon>Cytophagia</taxon>
        <taxon>Cytophagales</taxon>
        <taxon>Cytophagaceae</taxon>
        <taxon>Spirosoma</taxon>
    </lineage>
</organism>
<dbReference type="Pfam" id="PF14054">
    <property type="entry name" value="DUF4249"/>
    <property type="match status" value="1"/>
</dbReference>
<reference evidence="1 2" key="1">
    <citation type="submission" date="2020-03" db="EMBL/GenBank/DDBJ databases">
        <authorList>
            <person name="Kim M.K."/>
        </authorList>
    </citation>
    <scope>NUCLEOTIDE SEQUENCE [LARGE SCALE GENOMIC DNA]</scope>
    <source>
        <strain evidence="1 2">BT328</strain>
    </source>
</reference>
<dbReference type="Proteomes" id="UP000501802">
    <property type="component" value="Chromosome"/>
</dbReference>
<sequence>MKKTGFSRAIGWLMILVVGGCVDPYRPPEVTSPGSYLVVSGFFNSAPGTTSSIQLSRTQNLTDPKAPAVETKAQVTIESASKMTYTLREGTGGVYTLSGVVPLPNETYRLRIRTAQGKEYLSDFVPVNTTPPVDSLSWYVENDGVQINVNTHDPANKTHYYRWEFDETWEYVAAYDSGYELKNKEIVSRTERIYQCWSNFVDKSIQLGSSDRLSQDVISQRPLTFVRGASIKLGIKYSIQVKQTALTKAAFDYYDQLAKITQNVGSIFDPQPSQITGNIHSVANTNEPVMGFFRVGTVESRRIFITKRQLPYWLTETGNFGCLVDTLSVSKIIEEQPGIITFYDRTSYLTSSHYCIDCRLRGGINKKPDFWDQ</sequence>